<dbReference type="Xenbase" id="XB-GENE-1006336">
    <property type="gene designation" value="epn1.S"/>
</dbReference>
<dbReference type="CTD" id="398106"/>
<evidence type="ECO:0000256" key="3">
    <source>
        <dbReference type="ARBA" id="ARBA00022490"/>
    </source>
</evidence>
<dbReference type="Gene3D" id="1.25.40.90">
    <property type="match status" value="1"/>
</dbReference>
<evidence type="ECO:0000256" key="1">
    <source>
        <dbReference type="ARBA" id="ARBA00004496"/>
    </source>
</evidence>
<dbReference type="RefSeq" id="XP_018082353.1">
    <property type="nucleotide sequence ID" value="XM_018226864.2"/>
</dbReference>
<gene>
    <name evidence="10 11" type="primary">epn1.S</name>
    <name evidence="10" type="synonym">epn2</name>
    <name evidence="10" type="synonym">epn2.S</name>
</gene>
<evidence type="ECO:0000259" key="8">
    <source>
        <dbReference type="PROSITE" id="PS50942"/>
    </source>
</evidence>
<keyword evidence="6" id="KW-0446">Lipid-binding</keyword>
<dbReference type="GO" id="GO:0005768">
    <property type="term" value="C:endosome"/>
    <property type="evidence" value="ECO:0007669"/>
    <property type="project" value="TreeGrafter"/>
</dbReference>
<keyword evidence="5" id="KW-0677">Repeat</keyword>
<dbReference type="GO" id="GO:0030276">
    <property type="term" value="F:clathrin binding"/>
    <property type="evidence" value="ECO:0007669"/>
    <property type="project" value="TreeGrafter"/>
</dbReference>
<comment type="subcellular location">
    <subcellularLocation>
        <location evidence="1">Cytoplasm</location>
    </subcellularLocation>
</comment>
<dbReference type="GeneID" id="398106"/>
<dbReference type="PROSITE" id="PS50330">
    <property type="entry name" value="UIM"/>
    <property type="match status" value="2"/>
</dbReference>
<feature type="compositionally biased region" description="Low complexity" evidence="7">
    <location>
        <begin position="254"/>
        <end position="293"/>
    </location>
</feature>
<dbReference type="AGR" id="Xenbase:XB-GENE-1006336"/>
<accession>A0A8J0TE75</accession>
<dbReference type="AlphaFoldDB" id="A0A8J0TE75"/>
<dbReference type="GO" id="GO:0005886">
    <property type="term" value="C:plasma membrane"/>
    <property type="evidence" value="ECO:0007669"/>
    <property type="project" value="TreeGrafter"/>
</dbReference>
<feature type="region of interest" description="Disordered" evidence="7">
    <location>
        <begin position="148"/>
        <end position="186"/>
    </location>
</feature>
<feature type="compositionally biased region" description="Polar residues" evidence="7">
    <location>
        <begin position="294"/>
        <end position="311"/>
    </location>
</feature>
<keyword evidence="4" id="KW-0597">Phosphoprotein</keyword>
<keyword evidence="3" id="KW-0963">Cytoplasm</keyword>
<dbReference type="Pfam" id="PF01417">
    <property type="entry name" value="ENTH"/>
    <property type="match status" value="1"/>
</dbReference>
<evidence type="ECO:0000256" key="2">
    <source>
        <dbReference type="ARBA" id="ARBA00010130"/>
    </source>
</evidence>
<feature type="compositionally biased region" description="Low complexity" evidence="7">
    <location>
        <begin position="157"/>
        <end position="166"/>
    </location>
</feature>
<proteinExistence type="inferred from homology"/>
<reference evidence="10" key="1">
    <citation type="submission" date="2025-08" db="UniProtKB">
        <authorList>
            <consortium name="RefSeq"/>
        </authorList>
    </citation>
    <scope>IDENTIFICATION</scope>
    <source>
        <strain evidence="10">J_2021</strain>
        <tissue evidence="10">Erythrocytes</tissue>
    </source>
</reference>
<dbReference type="OrthoDB" id="4033880at2759"/>
<dbReference type="CDD" id="cd16990">
    <property type="entry name" value="ENTH_Epsin"/>
    <property type="match status" value="1"/>
</dbReference>
<dbReference type="GO" id="GO:0030125">
    <property type="term" value="C:clathrin vesicle coat"/>
    <property type="evidence" value="ECO:0007669"/>
    <property type="project" value="TreeGrafter"/>
</dbReference>
<protein>
    <submittedName>
        <fullName evidence="10">Epsin 1 S homeolog isoform X10</fullName>
    </submittedName>
</protein>
<dbReference type="GO" id="GO:0006897">
    <property type="term" value="P:endocytosis"/>
    <property type="evidence" value="ECO:0007669"/>
    <property type="project" value="TreeGrafter"/>
</dbReference>
<feature type="region of interest" description="Disordered" evidence="7">
    <location>
        <begin position="243"/>
        <end position="389"/>
    </location>
</feature>
<keyword evidence="9" id="KW-1185">Reference proteome</keyword>
<dbReference type="FunFam" id="1.25.40.90:FF:000002">
    <property type="entry name" value="epsin-2 isoform X1"/>
    <property type="match status" value="1"/>
</dbReference>
<evidence type="ECO:0000256" key="6">
    <source>
        <dbReference type="ARBA" id="ARBA00023121"/>
    </source>
</evidence>
<dbReference type="Proteomes" id="UP000186698">
    <property type="component" value="Chromosome 7S"/>
</dbReference>
<dbReference type="InterPro" id="IPR013809">
    <property type="entry name" value="ENTH"/>
</dbReference>
<evidence type="ECO:0000256" key="4">
    <source>
        <dbReference type="ARBA" id="ARBA00022553"/>
    </source>
</evidence>
<feature type="domain" description="ENTH" evidence="8">
    <location>
        <begin position="12"/>
        <end position="144"/>
    </location>
</feature>
<dbReference type="PROSITE" id="PS50942">
    <property type="entry name" value="ENTH"/>
    <property type="match status" value="1"/>
</dbReference>
<evidence type="ECO:0000256" key="7">
    <source>
        <dbReference type="SAM" id="MobiDB-lite"/>
    </source>
</evidence>
<dbReference type="SMART" id="SM00273">
    <property type="entry name" value="ENTH"/>
    <property type="match status" value="1"/>
</dbReference>
<dbReference type="PANTHER" id="PTHR12276:SF48">
    <property type="entry name" value="EPSIN-1"/>
    <property type="match status" value="1"/>
</dbReference>
<dbReference type="InterPro" id="IPR008942">
    <property type="entry name" value="ENTH_VHS"/>
</dbReference>
<comment type="similarity">
    <text evidence="2">Belongs to the epsin family.</text>
</comment>
<sequence>MSTSSLRRQMKNIVHNYSEAEIKVREATSNDPWGPSSSLMSEIADLTYNVVAFSEIMSMIWKRLNDHGKNWRHVYKAMTLMEYLIKTGSERVAQQCKENIYAIQTLKDFQYVDRDGKDQGVNVREKAKQLVSLLKDDERLKEERAHALKTKEKLAQTSTSSSASSTLNPAPEGEQAWPQSSGEEELQLQLALAMSKEEAEQVRAKEERIKRGDDLRLQMALEESRKGAPSKQEESSLMDLADVFSPPAPVAPTADPWGASAAPPADPWAGGATPASVPAAAAAPDPWGGPPVATGSSSDPWGTGVQTNSTPGDPWGGTQAVTSADVKSVSDPWNPGGSGATTAIPSDPWSSSPPVAQSVKKAADPWAPPAASFSDPWGGSPSKPNTNGTMGELDLLAGEVPMSRSLGSKSPDAFDMSTMSGSLCDFSNPTRKTPESFLGPNAALVDLDSLISKSTLQNTKTSNPFLVTGTPNPTATNPFQPNQQSSLTLNQLRSSPVMTLGQPVTPAGQTPATIPFASPMMSVSPMAPGIPLANMAPMVGMQPMAGVPVGTLAPGVPGMVLPPMMPPQQLVAQPLLPNLSTQAVTSTTNPFLL</sequence>
<dbReference type="GO" id="GO:0005543">
    <property type="term" value="F:phospholipid binding"/>
    <property type="evidence" value="ECO:0007669"/>
    <property type="project" value="TreeGrafter"/>
</dbReference>
<evidence type="ECO:0000313" key="11">
    <source>
        <dbReference type="Xenbase" id="XB-GENE-1006336"/>
    </source>
</evidence>
<dbReference type="PANTHER" id="PTHR12276">
    <property type="entry name" value="EPSIN/ENT-RELATED"/>
    <property type="match status" value="1"/>
</dbReference>
<name>A0A8J0TE75_XENLA</name>
<dbReference type="SMART" id="SM00726">
    <property type="entry name" value="UIM"/>
    <property type="match status" value="2"/>
</dbReference>
<feature type="compositionally biased region" description="Polar residues" evidence="7">
    <location>
        <begin position="340"/>
        <end position="355"/>
    </location>
</feature>
<dbReference type="InterPro" id="IPR003903">
    <property type="entry name" value="UIM_dom"/>
</dbReference>
<dbReference type="SUPFAM" id="SSF48464">
    <property type="entry name" value="ENTH/VHS domain"/>
    <property type="match status" value="1"/>
</dbReference>
<evidence type="ECO:0000313" key="9">
    <source>
        <dbReference type="Proteomes" id="UP000186698"/>
    </source>
</evidence>
<evidence type="ECO:0000313" key="10">
    <source>
        <dbReference type="RefSeq" id="XP_018082353.1"/>
    </source>
</evidence>
<evidence type="ECO:0000256" key="5">
    <source>
        <dbReference type="ARBA" id="ARBA00022737"/>
    </source>
</evidence>
<organism evidence="9 10">
    <name type="scientific">Xenopus laevis</name>
    <name type="common">African clawed frog</name>
    <dbReference type="NCBI Taxonomy" id="8355"/>
    <lineage>
        <taxon>Eukaryota</taxon>
        <taxon>Metazoa</taxon>
        <taxon>Chordata</taxon>
        <taxon>Craniata</taxon>
        <taxon>Vertebrata</taxon>
        <taxon>Euteleostomi</taxon>
        <taxon>Amphibia</taxon>
        <taxon>Batrachia</taxon>
        <taxon>Anura</taxon>
        <taxon>Pipoidea</taxon>
        <taxon>Pipidae</taxon>
        <taxon>Xenopodinae</taxon>
        <taxon>Xenopus</taxon>
        <taxon>Xenopus</taxon>
    </lineage>
</organism>